<comment type="caution">
    <text evidence="1">The sequence shown here is derived from an EMBL/GenBank/DDBJ whole genome shotgun (WGS) entry which is preliminary data.</text>
</comment>
<dbReference type="EMBL" id="JBBEGL010000019">
    <property type="protein sequence ID" value="MEJ2890856.1"/>
    <property type="molecule type" value="Genomic_DNA"/>
</dbReference>
<keyword evidence="2" id="KW-1185">Reference proteome</keyword>
<gene>
    <name evidence="1" type="ORF">WCD41_30665</name>
</gene>
<evidence type="ECO:0000313" key="2">
    <source>
        <dbReference type="Proteomes" id="UP001370100"/>
    </source>
</evidence>
<protein>
    <submittedName>
        <fullName evidence="1">Uncharacterized protein</fullName>
    </submittedName>
</protein>
<accession>A0ABU8NER6</accession>
<reference evidence="1 2" key="1">
    <citation type="submission" date="2024-03" db="EMBL/GenBank/DDBJ databases">
        <title>Actinomycetospora sp. OC33-EN06, a novel actinomycete isolated from wild orchid (Aerides multiflora).</title>
        <authorList>
            <person name="Suriyachadkun C."/>
        </authorList>
    </citation>
    <scope>NUCLEOTIDE SEQUENCE [LARGE SCALE GENOMIC DNA]</scope>
    <source>
        <strain evidence="1 2">OC33-EN06</strain>
    </source>
</reference>
<evidence type="ECO:0000313" key="1">
    <source>
        <dbReference type="EMBL" id="MEJ2890856.1"/>
    </source>
</evidence>
<proteinExistence type="predicted"/>
<dbReference type="RefSeq" id="WP_337719057.1">
    <property type="nucleotide sequence ID" value="NZ_JBBEGL010000019.1"/>
</dbReference>
<organism evidence="1 2">
    <name type="scientific">Actinomycetospora aeridis</name>
    <dbReference type="NCBI Taxonomy" id="3129231"/>
    <lineage>
        <taxon>Bacteria</taxon>
        <taxon>Bacillati</taxon>
        <taxon>Actinomycetota</taxon>
        <taxon>Actinomycetes</taxon>
        <taxon>Pseudonocardiales</taxon>
        <taxon>Pseudonocardiaceae</taxon>
        <taxon>Actinomycetospora</taxon>
    </lineage>
</organism>
<name>A0ABU8NER6_9PSEU</name>
<sequence length="64" mass="6554">MTSGPGGAVLLLAAWVEGDALRVRLTAADDLAGPTHPVGVADGVDDACALVRRWLEAVEGREVS</sequence>
<dbReference type="Proteomes" id="UP001370100">
    <property type="component" value="Unassembled WGS sequence"/>
</dbReference>